<dbReference type="PANTHER" id="PTHR43394">
    <property type="entry name" value="ATP-DEPENDENT PERMEASE MDL1, MITOCHONDRIAL"/>
    <property type="match status" value="1"/>
</dbReference>
<evidence type="ECO:0000256" key="5">
    <source>
        <dbReference type="ARBA" id="ARBA00022741"/>
    </source>
</evidence>
<keyword evidence="8 9" id="KW-0472">Membrane</keyword>
<evidence type="ECO:0000256" key="9">
    <source>
        <dbReference type="SAM" id="Phobius"/>
    </source>
</evidence>
<dbReference type="SUPFAM" id="SSF90123">
    <property type="entry name" value="ABC transporter transmembrane region"/>
    <property type="match status" value="1"/>
</dbReference>
<organism evidence="12 13">
    <name type="scientific">Candidatus Avichristensenella intestinipullorum</name>
    <dbReference type="NCBI Taxonomy" id="2840693"/>
    <lineage>
        <taxon>Bacteria</taxon>
        <taxon>Bacillati</taxon>
        <taxon>Bacillota</taxon>
        <taxon>Clostridia</taxon>
        <taxon>Candidatus Avichristensenella</taxon>
    </lineage>
</organism>
<dbReference type="AlphaFoldDB" id="A0A9D1CIA7"/>
<reference evidence="12" key="2">
    <citation type="journal article" date="2021" name="PeerJ">
        <title>Extensive microbial diversity within the chicken gut microbiome revealed by metagenomics and culture.</title>
        <authorList>
            <person name="Gilroy R."/>
            <person name="Ravi A."/>
            <person name="Getino M."/>
            <person name="Pursley I."/>
            <person name="Horton D.L."/>
            <person name="Alikhan N.F."/>
            <person name="Baker D."/>
            <person name="Gharbi K."/>
            <person name="Hall N."/>
            <person name="Watson M."/>
            <person name="Adriaenssens E.M."/>
            <person name="Foster-Nyarko E."/>
            <person name="Jarju S."/>
            <person name="Secka A."/>
            <person name="Antonio M."/>
            <person name="Oren A."/>
            <person name="Chaudhuri R.R."/>
            <person name="La Ragione R."/>
            <person name="Hildebrand F."/>
            <person name="Pallen M.J."/>
        </authorList>
    </citation>
    <scope>NUCLEOTIDE SEQUENCE</scope>
    <source>
        <strain evidence="12">ChiHile30-977</strain>
    </source>
</reference>
<evidence type="ECO:0000259" key="10">
    <source>
        <dbReference type="PROSITE" id="PS50893"/>
    </source>
</evidence>
<accession>A0A9D1CIA7</accession>
<feature type="domain" description="ABC transporter" evidence="10">
    <location>
        <begin position="332"/>
        <end position="568"/>
    </location>
</feature>
<dbReference type="Proteomes" id="UP000886819">
    <property type="component" value="Unassembled WGS sequence"/>
</dbReference>
<dbReference type="GO" id="GO:0015421">
    <property type="term" value="F:ABC-type oligopeptide transporter activity"/>
    <property type="evidence" value="ECO:0007669"/>
    <property type="project" value="TreeGrafter"/>
</dbReference>
<gene>
    <name evidence="12" type="ORF">IAA66_03235</name>
</gene>
<evidence type="ECO:0000256" key="4">
    <source>
        <dbReference type="ARBA" id="ARBA00022692"/>
    </source>
</evidence>
<evidence type="ECO:0000256" key="2">
    <source>
        <dbReference type="ARBA" id="ARBA00022448"/>
    </source>
</evidence>
<dbReference type="EMBL" id="DVFI01000042">
    <property type="protein sequence ID" value="HIQ62585.1"/>
    <property type="molecule type" value="Genomic_DNA"/>
</dbReference>
<evidence type="ECO:0000256" key="1">
    <source>
        <dbReference type="ARBA" id="ARBA00004651"/>
    </source>
</evidence>
<evidence type="ECO:0000259" key="11">
    <source>
        <dbReference type="PROSITE" id="PS50929"/>
    </source>
</evidence>
<feature type="transmembrane region" description="Helical" evidence="9">
    <location>
        <begin position="158"/>
        <end position="175"/>
    </location>
</feature>
<dbReference type="InterPro" id="IPR027417">
    <property type="entry name" value="P-loop_NTPase"/>
</dbReference>
<feature type="transmembrane region" description="Helical" evidence="9">
    <location>
        <begin position="279"/>
        <end position="299"/>
    </location>
</feature>
<keyword evidence="7 9" id="KW-1133">Transmembrane helix</keyword>
<evidence type="ECO:0000256" key="7">
    <source>
        <dbReference type="ARBA" id="ARBA00022989"/>
    </source>
</evidence>
<name>A0A9D1CIA7_9FIRM</name>
<dbReference type="PANTHER" id="PTHR43394:SF1">
    <property type="entry name" value="ATP-BINDING CASSETTE SUB-FAMILY B MEMBER 10, MITOCHONDRIAL"/>
    <property type="match status" value="1"/>
</dbReference>
<reference evidence="12" key="1">
    <citation type="submission" date="2020-10" db="EMBL/GenBank/DDBJ databases">
        <authorList>
            <person name="Gilroy R."/>
        </authorList>
    </citation>
    <scope>NUCLEOTIDE SEQUENCE</scope>
    <source>
        <strain evidence="12">ChiHile30-977</strain>
    </source>
</reference>
<evidence type="ECO:0000256" key="3">
    <source>
        <dbReference type="ARBA" id="ARBA00022475"/>
    </source>
</evidence>
<evidence type="ECO:0000256" key="8">
    <source>
        <dbReference type="ARBA" id="ARBA00023136"/>
    </source>
</evidence>
<proteinExistence type="predicted"/>
<dbReference type="GO" id="GO:0005886">
    <property type="term" value="C:plasma membrane"/>
    <property type="evidence" value="ECO:0007669"/>
    <property type="project" value="UniProtKB-SubCell"/>
</dbReference>
<keyword evidence="6 12" id="KW-0067">ATP-binding</keyword>
<dbReference type="PROSITE" id="PS50893">
    <property type="entry name" value="ABC_TRANSPORTER_2"/>
    <property type="match status" value="1"/>
</dbReference>
<dbReference type="Gene3D" id="3.40.50.300">
    <property type="entry name" value="P-loop containing nucleotide triphosphate hydrolases"/>
    <property type="match status" value="1"/>
</dbReference>
<keyword evidence="3" id="KW-1003">Cell membrane</keyword>
<protein>
    <submittedName>
        <fullName evidence="12">ABC transporter ATP-binding protein</fullName>
    </submittedName>
</protein>
<dbReference type="SMART" id="SM00382">
    <property type="entry name" value="AAA"/>
    <property type="match status" value="1"/>
</dbReference>
<evidence type="ECO:0000313" key="12">
    <source>
        <dbReference type="EMBL" id="HIQ62585.1"/>
    </source>
</evidence>
<dbReference type="InterPro" id="IPR011527">
    <property type="entry name" value="ABC1_TM_dom"/>
</dbReference>
<dbReference type="Gene3D" id="1.20.1560.10">
    <property type="entry name" value="ABC transporter type 1, transmembrane domain"/>
    <property type="match status" value="1"/>
</dbReference>
<keyword evidence="2" id="KW-0813">Transport</keyword>
<feature type="transmembrane region" description="Helical" evidence="9">
    <location>
        <begin position="53"/>
        <end position="79"/>
    </location>
</feature>
<feature type="transmembrane region" description="Helical" evidence="9">
    <location>
        <begin position="134"/>
        <end position="152"/>
    </location>
</feature>
<dbReference type="InterPro" id="IPR036640">
    <property type="entry name" value="ABC1_TM_sf"/>
</dbReference>
<dbReference type="FunFam" id="3.40.50.300:FF:000221">
    <property type="entry name" value="Multidrug ABC transporter ATP-binding protein"/>
    <property type="match status" value="1"/>
</dbReference>
<feature type="domain" description="ABC transmembrane type-1" evidence="11">
    <location>
        <begin position="17"/>
        <end position="299"/>
    </location>
</feature>
<dbReference type="GO" id="GO:0005524">
    <property type="term" value="F:ATP binding"/>
    <property type="evidence" value="ECO:0007669"/>
    <property type="project" value="UniProtKB-KW"/>
</dbReference>
<dbReference type="InterPro" id="IPR003439">
    <property type="entry name" value="ABC_transporter-like_ATP-bd"/>
</dbReference>
<evidence type="ECO:0000256" key="6">
    <source>
        <dbReference type="ARBA" id="ARBA00022840"/>
    </source>
</evidence>
<sequence length="575" mass="63426">MIKKLWPFVGKYRKYLFLCPLLMVGEVLMETLIPLMMSRIVDVGIANGDLGYVLKIGGLMALMAVCSLGFGAGAARYAAVGGAGFAKNLRAGMYHKIQEYSFYNIDRFSTASLITRLTTDVNNTQNALMMLMRMAVRSPMMLILAACFAISINADLALIFTVALPLLGIGMYFIMSRAHPRFEAMLKKYDAMNASVQENLIAIRVVKAFVREKHEKDKFGITADDVRAAQIKAEKLVVIGMPLMQLLVYGCIVAVLWFGGREIIAGSMLTGELISFISYVTQIMMSMMMLAMIFLNLVLSRASVERIVEVLEETPDIQNGEHPRMRVEEGSVEFDHVCFSYAKESENYVLSDINVSIRSGETIGILGGTGSAKSTLVQLIPRLYDVSKGCVRVGGHDVREYDVTALRDAVAMVLQKNVLFSGSIRDNLRWGNKDATQEEIEAACRAAQAHDFIMSFPDGYDTDLGQGGVNVSGGQKQRLCIARALLKKPKIVILDDSTSAVDTATDARIRQAFREELAGTTTIIIAQRVASVMDADRIMILNDGRIADIGTHEELMRRSEIYREVYTSQQKGSAA</sequence>
<dbReference type="InterPro" id="IPR003593">
    <property type="entry name" value="AAA+_ATPase"/>
</dbReference>
<dbReference type="SUPFAM" id="SSF52540">
    <property type="entry name" value="P-loop containing nucleoside triphosphate hydrolases"/>
    <property type="match status" value="1"/>
</dbReference>
<dbReference type="PROSITE" id="PS50929">
    <property type="entry name" value="ABC_TM1F"/>
    <property type="match status" value="1"/>
</dbReference>
<dbReference type="Pfam" id="PF00005">
    <property type="entry name" value="ABC_tran"/>
    <property type="match status" value="1"/>
</dbReference>
<dbReference type="PROSITE" id="PS00211">
    <property type="entry name" value="ABC_TRANSPORTER_1"/>
    <property type="match status" value="1"/>
</dbReference>
<dbReference type="InterPro" id="IPR017871">
    <property type="entry name" value="ABC_transporter-like_CS"/>
</dbReference>
<dbReference type="Pfam" id="PF00664">
    <property type="entry name" value="ABC_membrane"/>
    <property type="match status" value="1"/>
</dbReference>
<dbReference type="CDD" id="cd18548">
    <property type="entry name" value="ABC_6TM_Tm287_like"/>
    <property type="match status" value="1"/>
</dbReference>
<dbReference type="InterPro" id="IPR039421">
    <property type="entry name" value="Type_1_exporter"/>
</dbReference>
<comment type="caution">
    <text evidence="12">The sequence shown here is derived from an EMBL/GenBank/DDBJ whole genome shotgun (WGS) entry which is preliminary data.</text>
</comment>
<feature type="transmembrane region" description="Helical" evidence="9">
    <location>
        <begin position="236"/>
        <end position="259"/>
    </location>
</feature>
<keyword evidence="5" id="KW-0547">Nucleotide-binding</keyword>
<dbReference type="GO" id="GO:0016887">
    <property type="term" value="F:ATP hydrolysis activity"/>
    <property type="evidence" value="ECO:0007669"/>
    <property type="project" value="InterPro"/>
</dbReference>
<comment type="subcellular location">
    <subcellularLocation>
        <location evidence="1">Cell membrane</location>
        <topology evidence="1">Multi-pass membrane protein</topology>
    </subcellularLocation>
</comment>
<evidence type="ECO:0000313" key="13">
    <source>
        <dbReference type="Proteomes" id="UP000886819"/>
    </source>
</evidence>
<keyword evidence="4 9" id="KW-0812">Transmembrane</keyword>